<dbReference type="GO" id="GO:0005840">
    <property type="term" value="C:ribosome"/>
    <property type="evidence" value="ECO:0007669"/>
    <property type="project" value="UniProtKB-KW"/>
</dbReference>
<evidence type="ECO:0000256" key="2">
    <source>
        <dbReference type="ARBA" id="ARBA00022730"/>
    </source>
</evidence>
<keyword evidence="2 7" id="KW-0699">rRNA-binding</keyword>
<dbReference type="InterPro" id="IPR020594">
    <property type="entry name" value="Ribosomal_bL9_bac/chp"/>
</dbReference>
<proteinExistence type="inferred from homology"/>
<keyword evidence="5 7" id="KW-0687">Ribonucleoprotein</keyword>
<dbReference type="NCBIfam" id="TIGR00158">
    <property type="entry name" value="L9"/>
    <property type="match status" value="1"/>
</dbReference>
<feature type="domain" description="Ribosomal protein L9" evidence="8">
    <location>
        <begin position="17"/>
        <end position="44"/>
    </location>
</feature>
<accession>A0ABU8ZQ17</accession>
<dbReference type="InterPro" id="IPR000244">
    <property type="entry name" value="Ribosomal_bL9"/>
</dbReference>
<keyword evidence="3 7" id="KW-0694">RNA-binding</keyword>
<reference evidence="9 10" key="1">
    <citation type="submission" date="2024-02" db="EMBL/GenBank/DDBJ databases">
        <title>Bifidobacterium honeyensis sp. nov., isolated from the comb honey.</title>
        <authorList>
            <person name="Liu W."/>
            <person name="Li Y."/>
        </authorList>
    </citation>
    <scope>NUCLEOTIDE SEQUENCE [LARGE SCALE GENOMIC DNA]</scope>
    <source>
        <strain evidence="9 10">IMAU50988</strain>
    </source>
</reference>
<comment type="caution">
    <text evidence="9">The sequence shown here is derived from an EMBL/GenBank/DDBJ whole genome shotgun (WGS) entry which is preliminary data.</text>
</comment>
<evidence type="ECO:0000313" key="9">
    <source>
        <dbReference type="EMBL" id="MEK0307102.1"/>
    </source>
</evidence>
<dbReference type="Gene3D" id="3.40.5.10">
    <property type="entry name" value="Ribosomal protein L9, N-terminal domain"/>
    <property type="match status" value="1"/>
</dbReference>
<dbReference type="HAMAP" id="MF_00503">
    <property type="entry name" value="Ribosomal_bL9"/>
    <property type="match status" value="1"/>
</dbReference>
<dbReference type="InterPro" id="IPR036791">
    <property type="entry name" value="Ribosomal_bL9_C_sf"/>
</dbReference>
<dbReference type="InterPro" id="IPR036935">
    <property type="entry name" value="Ribosomal_bL9_N_sf"/>
</dbReference>
<dbReference type="InterPro" id="IPR020070">
    <property type="entry name" value="Ribosomal_bL9_N"/>
</dbReference>
<comment type="similarity">
    <text evidence="1 7">Belongs to the bacterial ribosomal protein bL9 family.</text>
</comment>
<evidence type="ECO:0000256" key="7">
    <source>
        <dbReference type="HAMAP-Rule" id="MF_00503"/>
    </source>
</evidence>
<comment type="function">
    <text evidence="7">Binds to the 23S rRNA.</text>
</comment>
<organism evidence="9 10">
    <name type="scientific">Bifidobacterium favimelis</name>
    <dbReference type="NCBI Taxonomy" id="3122979"/>
    <lineage>
        <taxon>Bacteria</taxon>
        <taxon>Bacillati</taxon>
        <taxon>Actinomycetota</taxon>
        <taxon>Actinomycetes</taxon>
        <taxon>Bifidobacteriales</taxon>
        <taxon>Bifidobacteriaceae</taxon>
        <taxon>Bifidobacterium</taxon>
    </lineage>
</organism>
<evidence type="ECO:0000256" key="1">
    <source>
        <dbReference type="ARBA" id="ARBA00010605"/>
    </source>
</evidence>
<dbReference type="PROSITE" id="PS00651">
    <property type="entry name" value="RIBOSOMAL_L9"/>
    <property type="match status" value="1"/>
</dbReference>
<name>A0ABU8ZQ17_9BIFI</name>
<dbReference type="SUPFAM" id="SSF55653">
    <property type="entry name" value="Ribosomal protein L9 C-domain"/>
    <property type="match status" value="1"/>
</dbReference>
<gene>
    <name evidence="7 9" type="primary">rplI</name>
    <name evidence="9" type="ORF">V8P97_06475</name>
</gene>
<protein>
    <recommendedName>
        <fullName evidence="6 7">Large ribosomal subunit protein bL9</fullName>
    </recommendedName>
</protein>
<evidence type="ECO:0000256" key="4">
    <source>
        <dbReference type="ARBA" id="ARBA00022980"/>
    </source>
</evidence>
<dbReference type="Pfam" id="PF01281">
    <property type="entry name" value="Ribosomal_L9_N"/>
    <property type="match status" value="1"/>
</dbReference>
<dbReference type="EMBL" id="JBANBB010000002">
    <property type="protein sequence ID" value="MEK0307102.1"/>
    <property type="molecule type" value="Genomic_DNA"/>
</dbReference>
<evidence type="ECO:0000256" key="5">
    <source>
        <dbReference type="ARBA" id="ARBA00023274"/>
    </source>
</evidence>
<dbReference type="Pfam" id="PF03948">
    <property type="entry name" value="Ribosomal_L9_C"/>
    <property type="match status" value="1"/>
</dbReference>
<keyword evidence="4 7" id="KW-0689">Ribosomal protein</keyword>
<dbReference type="PANTHER" id="PTHR21368">
    <property type="entry name" value="50S RIBOSOMAL PROTEIN L9"/>
    <property type="match status" value="1"/>
</dbReference>
<dbReference type="InterPro" id="IPR020069">
    <property type="entry name" value="Ribosomal_bL9_C"/>
</dbReference>
<dbReference type="Proteomes" id="UP001373159">
    <property type="component" value="Unassembled WGS sequence"/>
</dbReference>
<dbReference type="Gene3D" id="3.10.430.100">
    <property type="entry name" value="Ribosomal protein L9, C-terminal domain"/>
    <property type="match status" value="1"/>
</dbReference>
<dbReference type="SUPFAM" id="SSF55658">
    <property type="entry name" value="L9 N-domain-like"/>
    <property type="match status" value="1"/>
</dbReference>
<dbReference type="InterPro" id="IPR009027">
    <property type="entry name" value="Ribosomal_bL9/RNase_H1_N"/>
</dbReference>
<evidence type="ECO:0000259" key="8">
    <source>
        <dbReference type="PROSITE" id="PS00651"/>
    </source>
</evidence>
<evidence type="ECO:0000256" key="3">
    <source>
        <dbReference type="ARBA" id="ARBA00022884"/>
    </source>
</evidence>
<dbReference type="RefSeq" id="WP_340469814.1">
    <property type="nucleotide sequence ID" value="NZ_JBANBB010000002.1"/>
</dbReference>
<evidence type="ECO:0000313" key="10">
    <source>
        <dbReference type="Proteomes" id="UP001373159"/>
    </source>
</evidence>
<keyword evidence="10" id="KW-1185">Reference proteome</keyword>
<sequence>MAKETKVILTSTVVDLGHKGDVVAVKPGYARNFLIPQGLAFAWSKGAASQIESLQRARRAKSMATRDDAIAAKGAIDGQTVEISAKVSESGKLFGGISTEAIAQALRPMADVDPRTISVETIKTTGEFPATVALHPEISASFTVKVTADK</sequence>
<evidence type="ECO:0000256" key="6">
    <source>
        <dbReference type="ARBA" id="ARBA00035292"/>
    </source>
</evidence>